<protein>
    <submittedName>
        <fullName evidence="2">Uncharacterized protein</fullName>
    </submittedName>
</protein>
<dbReference type="EMBL" id="KN124594">
    <property type="protein sequence ID" value="KFO20756.1"/>
    <property type="molecule type" value="Genomic_DNA"/>
</dbReference>
<evidence type="ECO:0000313" key="2">
    <source>
        <dbReference type="EMBL" id="KFO20756.1"/>
    </source>
</evidence>
<keyword evidence="3" id="KW-1185">Reference proteome</keyword>
<sequence>MMKGLCLTGKIGEDTVAAVLPGTEDKIEKENFSGSVVACGGHRSNDAQSWHLCILSKIPVMELKGKQGLQHSHFGGTKTGKHSHLISLPEGSSCCSRMKATSSVLSKAGGGLKGKRDGPAYNSHFWTTHSRSTNEVISAAWADDNGFEESTAHENQCRGEECPKNKTKHPKGKRDGLVKLLNTFQSSDLNDEEIQKDDSKNHQKVQRKKKDEDCDFLELTTVKDPAQLSHQEHEGCLDSPMCKPSGNTDVGPFPELPATPKGQERAERAGEVSSSHKSGTTEPSTSSAHLEDDAPRPLSTASQLMQRAFRWLHQSPFHGTQEMGP</sequence>
<evidence type="ECO:0000256" key="1">
    <source>
        <dbReference type="SAM" id="MobiDB-lite"/>
    </source>
</evidence>
<dbReference type="Proteomes" id="UP000028990">
    <property type="component" value="Unassembled WGS sequence"/>
</dbReference>
<reference evidence="2 3" key="1">
    <citation type="submission" date="2013-11" db="EMBL/GenBank/DDBJ databases">
        <title>The Damaraland mole rat (Fukomys damarensis) genome and evolution of African mole rats.</title>
        <authorList>
            <person name="Gladyshev V.N."/>
            <person name="Fang X."/>
        </authorList>
    </citation>
    <scope>NUCLEOTIDE SEQUENCE [LARGE SCALE GENOMIC DNA]</scope>
    <source>
        <tissue evidence="2">Liver</tissue>
    </source>
</reference>
<feature type="compositionally biased region" description="Basic and acidic residues" evidence="1">
    <location>
        <begin position="152"/>
        <end position="164"/>
    </location>
</feature>
<feature type="region of interest" description="Disordered" evidence="1">
    <location>
        <begin position="152"/>
        <end position="175"/>
    </location>
</feature>
<feature type="region of interest" description="Disordered" evidence="1">
    <location>
        <begin position="189"/>
        <end position="211"/>
    </location>
</feature>
<name>A0A091DD92_FUKDA</name>
<dbReference type="InterPro" id="IPR027908">
    <property type="entry name" value="DUF4640"/>
</dbReference>
<feature type="compositionally biased region" description="Polar residues" evidence="1">
    <location>
        <begin position="272"/>
        <end position="288"/>
    </location>
</feature>
<organism evidence="2 3">
    <name type="scientific">Fukomys damarensis</name>
    <name type="common">Damaraland mole rat</name>
    <name type="synonym">Cryptomys damarensis</name>
    <dbReference type="NCBI Taxonomy" id="885580"/>
    <lineage>
        <taxon>Eukaryota</taxon>
        <taxon>Metazoa</taxon>
        <taxon>Chordata</taxon>
        <taxon>Craniata</taxon>
        <taxon>Vertebrata</taxon>
        <taxon>Euteleostomi</taxon>
        <taxon>Mammalia</taxon>
        <taxon>Eutheria</taxon>
        <taxon>Euarchontoglires</taxon>
        <taxon>Glires</taxon>
        <taxon>Rodentia</taxon>
        <taxon>Hystricomorpha</taxon>
        <taxon>Bathyergidae</taxon>
        <taxon>Fukomys</taxon>
    </lineage>
</organism>
<accession>A0A091DD92</accession>
<evidence type="ECO:0000313" key="3">
    <source>
        <dbReference type="Proteomes" id="UP000028990"/>
    </source>
</evidence>
<proteinExistence type="predicted"/>
<dbReference type="AlphaFoldDB" id="A0A091DD92"/>
<gene>
    <name evidence="2" type="ORF">H920_17862</name>
</gene>
<dbReference type="Pfam" id="PF15480">
    <property type="entry name" value="DUF4640"/>
    <property type="match status" value="1"/>
</dbReference>
<feature type="region of interest" description="Disordered" evidence="1">
    <location>
        <begin position="225"/>
        <end position="307"/>
    </location>
</feature>